<dbReference type="RefSeq" id="WP_088419627.1">
    <property type="nucleotide sequence ID" value="NZ_NJBA01000006.1"/>
</dbReference>
<dbReference type="GO" id="GO:0005829">
    <property type="term" value="C:cytosol"/>
    <property type="evidence" value="ECO:0007669"/>
    <property type="project" value="TreeGrafter"/>
</dbReference>
<proteinExistence type="predicted"/>
<dbReference type="EMBL" id="NJBA01000006">
    <property type="protein sequence ID" value="OWP49604.1"/>
    <property type="molecule type" value="Genomic_DNA"/>
</dbReference>
<dbReference type="InterPro" id="IPR050523">
    <property type="entry name" value="AKR_Detox_Biosynth"/>
</dbReference>
<organism evidence="3 4">
    <name type="scientific">Pseudomonas nitroreducens</name>
    <dbReference type="NCBI Taxonomy" id="46680"/>
    <lineage>
        <taxon>Bacteria</taxon>
        <taxon>Pseudomonadati</taxon>
        <taxon>Pseudomonadota</taxon>
        <taxon>Gammaproteobacteria</taxon>
        <taxon>Pseudomonadales</taxon>
        <taxon>Pseudomonadaceae</taxon>
        <taxon>Pseudomonas</taxon>
    </lineage>
</organism>
<name>A0A2D0AD90_PSENT</name>
<gene>
    <name evidence="3" type="ORF">CEG18_18805</name>
</gene>
<dbReference type="Pfam" id="PF00248">
    <property type="entry name" value="Aldo_ket_red"/>
    <property type="match status" value="1"/>
</dbReference>
<evidence type="ECO:0000313" key="3">
    <source>
        <dbReference type="EMBL" id="OWP49604.1"/>
    </source>
</evidence>
<dbReference type="CDD" id="cd19081">
    <property type="entry name" value="AKR_AKR9C1"/>
    <property type="match status" value="1"/>
</dbReference>
<feature type="domain" description="NADP-dependent oxidoreductase" evidence="2">
    <location>
        <begin position="16"/>
        <end position="313"/>
    </location>
</feature>
<dbReference type="InterPro" id="IPR036812">
    <property type="entry name" value="NAD(P)_OxRdtase_dom_sf"/>
</dbReference>
<comment type="caution">
    <text evidence="3">The sequence shown here is derived from an EMBL/GenBank/DDBJ whole genome shotgun (WGS) entry which is preliminary data.</text>
</comment>
<dbReference type="PANTHER" id="PTHR43364">
    <property type="entry name" value="NADH-SPECIFIC METHYLGLYOXAL REDUCTASE-RELATED"/>
    <property type="match status" value="1"/>
</dbReference>
<sequence>MRTRELGQSGLKIPALVFGGNVFGWAADEATSFRLLDALVDAGLNCIDTADVYSRWVPGHEGGESEILIGKWLKKTGKRNQVIIATKVGMDMGNGHKGLSAVYIEQALARSLKRLQTDYIDLYQSHCDDPHTSMEETMGAFAEAIEIGKVRVIGASNLEARRLREAREVCERLKLPHYQSLQPNYNLYDRANYETNLEPTVQQLGLGVISFYSLAAGFLTGKYRSESDLAKSSVRGYKVKNFMNERGFAIIDALEEVAGDLNATPTQVALAWLMARPSITAPIASASKLEQLPDLIAAVDLKLSDQAIQRLNTASAY</sequence>
<dbReference type="Gene3D" id="3.20.20.100">
    <property type="entry name" value="NADP-dependent oxidoreductase domain"/>
    <property type="match status" value="1"/>
</dbReference>
<evidence type="ECO:0000313" key="4">
    <source>
        <dbReference type="Proteomes" id="UP000198145"/>
    </source>
</evidence>
<keyword evidence="1" id="KW-0560">Oxidoreductase</keyword>
<dbReference type="AlphaFoldDB" id="A0A2D0AD90"/>
<dbReference type="STRING" id="46680.GCA_000807755_03997"/>
<protein>
    <submittedName>
        <fullName evidence="3">Alcohol dehydrogenase</fullName>
    </submittedName>
</protein>
<dbReference type="InterPro" id="IPR023210">
    <property type="entry name" value="NADP_OxRdtase_dom"/>
</dbReference>
<dbReference type="GO" id="GO:0016491">
    <property type="term" value="F:oxidoreductase activity"/>
    <property type="evidence" value="ECO:0007669"/>
    <property type="project" value="UniProtKB-KW"/>
</dbReference>
<dbReference type="eggNOG" id="COG0667">
    <property type="taxonomic scope" value="Bacteria"/>
</dbReference>
<dbReference type="SUPFAM" id="SSF51430">
    <property type="entry name" value="NAD(P)-linked oxidoreductase"/>
    <property type="match status" value="1"/>
</dbReference>
<evidence type="ECO:0000256" key="1">
    <source>
        <dbReference type="ARBA" id="ARBA00023002"/>
    </source>
</evidence>
<dbReference type="FunFam" id="3.20.20.100:FF:000004">
    <property type="entry name" value="Oxidoreductase, aldo/keto reductase"/>
    <property type="match status" value="1"/>
</dbReference>
<accession>A0A2D0AD90</accession>
<dbReference type="Proteomes" id="UP000198145">
    <property type="component" value="Unassembled WGS sequence"/>
</dbReference>
<dbReference type="PANTHER" id="PTHR43364:SF6">
    <property type="entry name" value="OXIDOREDUCTASE-RELATED"/>
    <property type="match status" value="1"/>
</dbReference>
<reference evidence="3 4" key="1">
    <citation type="submission" date="2017-06" db="EMBL/GenBank/DDBJ databases">
        <title>Draft genome of Pseudomonas nitroreducens DF05.</title>
        <authorList>
            <person name="Iyer R."/>
        </authorList>
    </citation>
    <scope>NUCLEOTIDE SEQUENCE [LARGE SCALE GENOMIC DNA]</scope>
    <source>
        <strain evidence="3 4">DF05</strain>
    </source>
</reference>
<evidence type="ECO:0000259" key="2">
    <source>
        <dbReference type="Pfam" id="PF00248"/>
    </source>
</evidence>